<protein>
    <recommendedName>
        <fullName evidence="4">F-box domain-containing protein</fullName>
    </recommendedName>
</protein>
<dbReference type="Proteomes" id="UP000660729">
    <property type="component" value="Unassembled WGS sequence"/>
</dbReference>
<dbReference type="EMBL" id="JABCIY010000313">
    <property type="protein sequence ID" value="KAF7185672.1"/>
    <property type="molecule type" value="Genomic_DNA"/>
</dbReference>
<evidence type="ECO:0000256" key="1">
    <source>
        <dbReference type="SAM" id="MobiDB-lite"/>
    </source>
</evidence>
<evidence type="ECO:0000313" key="2">
    <source>
        <dbReference type="EMBL" id="KAF7185672.1"/>
    </source>
</evidence>
<proteinExistence type="predicted"/>
<comment type="caution">
    <text evidence="2">The sequence shown here is derived from an EMBL/GenBank/DDBJ whole genome shotgun (WGS) entry which is preliminary data.</text>
</comment>
<dbReference type="OrthoDB" id="3864028at2759"/>
<evidence type="ECO:0008006" key="4">
    <source>
        <dbReference type="Google" id="ProtNLM"/>
    </source>
</evidence>
<evidence type="ECO:0000313" key="3">
    <source>
        <dbReference type="Proteomes" id="UP000660729"/>
    </source>
</evidence>
<reference evidence="2" key="1">
    <citation type="submission" date="2020-04" db="EMBL/GenBank/DDBJ databases">
        <title>Draft genome resource of the tomato pathogen Pseudocercospora fuligena.</title>
        <authorList>
            <person name="Zaccaron A."/>
        </authorList>
    </citation>
    <scope>NUCLEOTIDE SEQUENCE</scope>
    <source>
        <strain evidence="2">PF001</strain>
    </source>
</reference>
<accession>A0A8H6R8A0</accession>
<gene>
    <name evidence="2" type="ORF">HII31_13013</name>
</gene>
<feature type="region of interest" description="Disordered" evidence="1">
    <location>
        <begin position="1"/>
        <end position="23"/>
    </location>
</feature>
<dbReference type="AlphaFoldDB" id="A0A8H6R8A0"/>
<keyword evidence="3" id="KW-1185">Reference proteome</keyword>
<name>A0A8H6R8A0_9PEZI</name>
<organism evidence="2 3">
    <name type="scientific">Pseudocercospora fuligena</name>
    <dbReference type="NCBI Taxonomy" id="685502"/>
    <lineage>
        <taxon>Eukaryota</taxon>
        <taxon>Fungi</taxon>
        <taxon>Dikarya</taxon>
        <taxon>Ascomycota</taxon>
        <taxon>Pezizomycotina</taxon>
        <taxon>Dothideomycetes</taxon>
        <taxon>Dothideomycetidae</taxon>
        <taxon>Mycosphaerellales</taxon>
        <taxon>Mycosphaerellaceae</taxon>
        <taxon>Pseudocercospora</taxon>
    </lineage>
</organism>
<sequence length="219" mass="24916">MKRANPSSKQDASKAKKAKMSLKQETTQLRPFVFENLPGGVRNQIYELITLNETTSLAKTGNKLTSNSGLMLVNHRISHEFATMLDSSRRIHMTIVNFDFSKFLNFLTTRTGPSFGRITSSILRIKLIVDICPGNCDAEDPDLIRWAAFLRQQKARDTVIWTDYNAVGDEEAMGEWITALDTCILSERCEVVVRDFIDMIVALQIEIRKIVLQGMERDR</sequence>